<evidence type="ECO:0000259" key="3">
    <source>
        <dbReference type="SMART" id="SM00034"/>
    </source>
</evidence>
<dbReference type="GO" id="GO:0005886">
    <property type="term" value="C:plasma membrane"/>
    <property type="evidence" value="ECO:0007669"/>
    <property type="project" value="UniProtKB-SubCell"/>
</dbReference>
<keyword evidence="2" id="KW-0175">Coiled coil</keyword>
<dbReference type="AlphaFoldDB" id="A0A3Q3LL75"/>
<dbReference type="InterPro" id="IPR050828">
    <property type="entry name" value="C-type_lectin/matrix_domain"/>
</dbReference>
<dbReference type="PANTHER" id="PTHR45710">
    <property type="entry name" value="C-TYPE LECTIN DOMAIN-CONTAINING PROTEIN 180"/>
    <property type="match status" value="1"/>
</dbReference>
<dbReference type="InterPro" id="IPR016187">
    <property type="entry name" value="CTDL_fold"/>
</dbReference>
<evidence type="ECO:0000256" key="2">
    <source>
        <dbReference type="SAM" id="Coils"/>
    </source>
</evidence>
<dbReference type="Ensembl" id="ENSMAMT00000015344.2">
    <property type="protein sequence ID" value="ENSMAMP00000014928.2"/>
    <property type="gene ID" value="ENSMAMG00000010128.2"/>
</dbReference>
<dbReference type="Proteomes" id="UP000261640">
    <property type="component" value="Unplaced"/>
</dbReference>
<dbReference type="SUPFAM" id="SSF56436">
    <property type="entry name" value="C-type lectin-like"/>
    <property type="match status" value="1"/>
</dbReference>
<reference evidence="4" key="1">
    <citation type="submission" date="2025-08" db="UniProtKB">
        <authorList>
            <consortium name="Ensembl"/>
        </authorList>
    </citation>
    <scope>IDENTIFICATION</scope>
</reference>
<accession>A0A3Q3LL75</accession>
<reference evidence="4" key="2">
    <citation type="submission" date="2025-09" db="UniProtKB">
        <authorList>
            <consortium name="Ensembl"/>
        </authorList>
    </citation>
    <scope>IDENTIFICATION</scope>
</reference>
<feature type="coiled-coil region" evidence="2">
    <location>
        <begin position="50"/>
        <end position="77"/>
    </location>
</feature>
<organism evidence="4 5">
    <name type="scientific">Mastacembelus armatus</name>
    <name type="common">zig-zag eel</name>
    <dbReference type="NCBI Taxonomy" id="205130"/>
    <lineage>
        <taxon>Eukaryota</taxon>
        <taxon>Metazoa</taxon>
        <taxon>Chordata</taxon>
        <taxon>Craniata</taxon>
        <taxon>Vertebrata</taxon>
        <taxon>Euteleostomi</taxon>
        <taxon>Actinopterygii</taxon>
        <taxon>Neopterygii</taxon>
        <taxon>Teleostei</taxon>
        <taxon>Neoteleostei</taxon>
        <taxon>Acanthomorphata</taxon>
        <taxon>Anabantaria</taxon>
        <taxon>Synbranchiformes</taxon>
        <taxon>Mastacembelidae</taxon>
        <taxon>Mastacembelus</taxon>
    </lineage>
</organism>
<evidence type="ECO:0000313" key="5">
    <source>
        <dbReference type="Proteomes" id="UP000261640"/>
    </source>
</evidence>
<name>A0A3Q3LL75_9TELE</name>
<comment type="subcellular location">
    <subcellularLocation>
        <location evidence="1">Cell membrane</location>
        <topology evidence="1">Single-pass type II membrane protein</topology>
    </subcellularLocation>
</comment>
<dbReference type="Gene3D" id="3.10.100.10">
    <property type="entry name" value="Mannose-Binding Protein A, subunit A"/>
    <property type="match status" value="1"/>
</dbReference>
<dbReference type="PANTHER" id="PTHR45710:SF26">
    <property type="entry name" value="RH26557P"/>
    <property type="match status" value="1"/>
</dbReference>
<dbReference type="STRING" id="205130.ENSMAMP00000014928"/>
<dbReference type="SMART" id="SM00034">
    <property type="entry name" value="CLECT"/>
    <property type="match status" value="1"/>
</dbReference>
<sequence length="223" mass="25891">DLTYYSFMLVSKMKADAKQSYTVNSQYINELCCLLLTVVSVVMNRQTADLNNLTVQNQQLIAHRSMLEKQNAELSRDRDNYNWTLGFILQFNTFPVNAYCPQRKCQPCQGGWIWFQEKCYLFYNEIPPWKTWDQSRQYCQSTAADLVVVDSPQEQVRCTTILLIQVLTSVFCVWRYWIKESLGTTGPCALMIPGRNFNDSWDPAACIMLNKFICEGQVLIKPN</sequence>
<dbReference type="InterPro" id="IPR001304">
    <property type="entry name" value="C-type_lectin-like"/>
</dbReference>
<keyword evidence="5" id="KW-1185">Reference proteome</keyword>
<evidence type="ECO:0000256" key="1">
    <source>
        <dbReference type="ARBA" id="ARBA00004401"/>
    </source>
</evidence>
<protein>
    <recommendedName>
        <fullName evidence="3">C-type lectin domain-containing protein</fullName>
    </recommendedName>
</protein>
<proteinExistence type="predicted"/>
<dbReference type="InterPro" id="IPR016186">
    <property type="entry name" value="C-type_lectin-like/link_sf"/>
</dbReference>
<feature type="domain" description="C-type lectin" evidence="3">
    <location>
        <begin position="108"/>
        <end position="215"/>
    </location>
</feature>
<dbReference type="GeneTree" id="ENSGT00940000167246"/>
<evidence type="ECO:0000313" key="4">
    <source>
        <dbReference type="Ensembl" id="ENSMAMP00000014928.2"/>
    </source>
</evidence>
<dbReference type="InParanoid" id="A0A3Q3LL75"/>